<keyword evidence="8 12" id="KW-1015">Disulfide bond</keyword>
<dbReference type="InterPro" id="IPR041805">
    <property type="entry name" value="ASMase/PPN1_MPP"/>
</dbReference>
<dbReference type="PANTHER" id="PTHR10340">
    <property type="entry name" value="SPHINGOMYELIN PHOSPHODIESTERASE"/>
    <property type="match status" value="1"/>
</dbReference>
<dbReference type="Pfam" id="PF00149">
    <property type="entry name" value="Metallophos"/>
    <property type="match status" value="1"/>
</dbReference>
<sequence>PTSASNMGIENEIRSSLTCGTCKAGIYFLLSYAARSKPGENFRTFKDVCITFEVFPIAVCEGLISRLSPQLNFILYRANFDVNEYCAMSLNDENCMGNGRSVNENWEVEIPSIPKPTSKNIPLPKENVPNFKVLHLTDTHYDPFYVEGANAVCKEPLCCRDNSQIVSKESDRAGKWGDYRDCDPPKAAIENLFDHIVEVHPDIDYIIWTGDLQPHNVWSETKEENVKLLREMVAIMKAKFPNIPIFPAIGNHEGSPVNSFPQTFINDPQFSGNWLYDEIDHLWRIWLPENVSPTIKYGGFYSVLVRPAFRIISINTNYCYFLNLWLLINATDPISHLQWLAYELQAAELSNEKVHIIGHIPPGNVDCMRIWSRNYFKIIERFQATVTGQFFGHTHGDEIEVFLDPKNLSRAINVAYIAPSITPFTNFNPGYKIYYVDGDHPESTRMVIDKDCWTYNLSEANIKGTPEWYKLYSARSIYNMDGLRPDDWNELINRMEDNDDLVELYHKVEGVLIKTFYAFIDNEKWESNETLYFELSWNKILQTSLIDVLHTCLKYNFRIVRNQWV</sequence>
<dbReference type="FunFam" id="3.60.21.10:FF:000077">
    <property type="entry name" value="Sphingomyelin phosphodiesterase"/>
    <property type="match status" value="1"/>
</dbReference>
<dbReference type="GO" id="GO:0016020">
    <property type="term" value="C:membrane"/>
    <property type="evidence" value="ECO:0007669"/>
    <property type="project" value="GOC"/>
</dbReference>
<evidence type="ECO:0000256" key="1">
    <source>
        <dbReference type="ARBA" id="ARBA00004613"/>
    </source>
</evidence>
<evidence type="ECO:0000256" key="5">
    <source>
        <dbReference type="ARBA" id="ARBA00022729"/>
    </source>
</evidence>
<comment type="cofactor">
    <cofactor evidence="11">
        <name>Zn(2+)</name>
        <dbReference type="ChEBI" id="CHEBI:29105"/>
    </cofactor>
    <text evidence="11">Binds 2 Zn(2+) ions per subunit.</text>
</comment>
<dbReference type="AlphaFoldDB" id="A0A9Q0N8Y3"/>
<dbReference type="Gene3D" id="3.60.21.10">
    <property type="match status" value="1"/>
</dbReference>
<feature type="binding site" evidence="11">
    <location>
        <position position="140"/>
    </location>
    <ligand>
        <name>Zn(2+)</name>
        <dbReference type="ChEBI" id="CHEBI:29105"/>
        <label>1</label>
    </ligand>
</feature>
<keyword evidence="7 11" id="KW-0862">Zinc</keyword>
<keyword evidence="15" id="KW-1185">Reference proteome</keyword>
<dbReference type="InterPro" id="IPR004843">
    <property type="entry name" value="Calcineurin-like_PHP"/>
</dbReference>
<dbReference type="GO" id="GO:0005615">
    <property type="term" value="C:extracellular space"/>
    <property type="evidence" value="ECO:0007669"/>
    <property type="project" value="TreeGrafter"/>
</dbReference>
<dbReference type="GO" id="GO:0061750">
    <property type="term" value="F:acid sphingomyelin phosphodiesterase activity"/>
    <property type="evidence" value="ECO:0007669"/>
    <property type="project" value="TreeGrafter"/>
</dbReference>
<dbReference type="GO" id="GO:0006685">
    <property type="term" value="P:sphingomyelin catabolic process"/>
    <property type="evidence" value="ECO:0007669"/>
    <property type="project" value="InterPro"/>
</dbReference>
<gene>
    <name evidence="14" type="primary">SMPD1_2</name>
    <name evidence="14" type="ORF">Bhyg_01186</name>
</gene>
<keyword evidence="9" id="KW-0325">Glycoprotein</keyword>
<feature type="binding site" evidence="11">
    <location>
        <position position="251"/>
    </location>
    <ligand>
        <name>Zn(2+)</name>
        <dbReference type="ChEBI" id="CHEBI:29105"/>
        <label>2</label>
    </ligand>
</feature>
<feature type="disulfide bond" evidence="12">
    <location>
        <begin position="319"/>
        <end position="367"/>
    </location>
</feature>
<dbReference type="GO" id="GO:0016798">
    <property type="term" value="F:hydrolase activity, acting on glycosyl bonds"/>
    <property type="evidence" value="ECO:0007669"/>
    <property type="project" value="UniProtKB-KW"/>
</dbReference>
<feature type="domain" description="Calcineurin-like phosphoesterase" evidence="13">
    <location>
        <begin position="131"/>
        <end position="396"/>
    </location>
</feature>
<dbReference type="EMBL" id="WJQU01000001">
    <property type="protein sequence ID" value="KAJ6645977.1"/>
    <property type="molecule type" value="Genomic_DNA"/>
</dbReference>
<dbReference type="OrthoDB" id="7773130at2759"/>
<evidence type="ECO:0000256" key="12">
    <source>
        <dbReference type="PIRSR" id="PIRSR000948-2"/>
    </source>
</evidence>
<dbReference type="PANTHER" id="PTHR10340:SF34">
    <property type="entry name" value="SPHINGOMYELIN PHOSPHODIESTERASE"/>
    <property type="match status" value="1"/>
</dbReference>
<feature type="binding site" evidence="11">
    <location>
        <position position="395"/>
    </location>
    <ligand>
        <name>Zn(2+)</name>
        <dbReference type="ChEBI" id="CHEBI:29105"/>
        <label>1</label>
    </ligand>
</feature>
<evidence type="ECO:0000313" key="15">
    <source>
        <dbReference type="Proteomes" id="UP001151699"/>
    </source>
</evidence>
<feature type="binding site" evidence="11">
    <location>
        <position position="211"/>
    </location>
    <ligand>
        <name>Zn(2+)</name>
        <dbReference type="ChEBI" id="CHEBI:29105"/>
        <label>2</label>
    </ligand>
</feature>
<evidence type="ECO:0000259" key="13">
    <source>
        <dbReference type="Pfam" id="PF00149"/>
    </source>
</evidence>
<dbReference type="SUPFAM" id="SSF56300">
    <property type="entry name" value="Metallo-dependent phosphatases"/>
    <property type="match status" value="1"/>
</dbReference>
<dbReference type="GO" id="GO:0005764">
    <property type="term" value="C:lysosome"/>
    <property type="evidence" value="ECO:0007669"/>
    <property type="project" value="TreeGrafter"/>
</dbReference>
<accession>A0A9Q0N8Y3</accession>
<dbReference type="GO" id="GO:0046872">
    <property type="term" value="F:metal ion binding"/>
    <property type="evidence" value="ECO:0007669"/>
    <property type="project" value="UniProtKB-KW"/>
</dbReference>
<feature type="binding site" evidence="11">
    <location>
        <position position="359"/>
    </location>
    <ligand>
        <name>Zn(2+)</name>
        <dbReference type="ChEBI" id="CHEBI:29105"/>
        <label>2</label>
    </ligand>
</feature>
<evidence type="ECO:0000256" key="11">
    <source>
        <dbReference type="PIRSR" id="PIRSR000948-1"/>
    </source>
</evidence>
<comment type="caution">
    <text evidence="14">The sequence shown here is derived from an EMBL/GenBank/DDBJ whole genome shotgun (WGS) entry which is preliminary data.</text>
</comment>
<feature type="disulfide bond" evidence="12">
    <location>
        <begin position="153"/>
        <end position="158"/>
    </location>
</feature>
<keyword evidence="3" id="KW-0964">Secreted</keyword>
<reference evidence="14" key="1">
    <citation type="submission" date="2022-07" db="EMBL/GenBank/DDBJ databases">
        <authorList>
            <person name="Trinca V."/>
            <person name="Uliana J.V.C."/>
            <person name="Torres T.T."/>
            <person name="Ward R.J."/>
            <person name="Monesi N."/>
        </authorList>
    </citation>
    <scope>NUCLEOTIDE SEQUENCE</scope>
    <source>
        <strain evidence="14">HSMRA1968</strain>
        <tissue evidence="14">Whole embryos</tissue>
    </source>
</reference>
<feature type="disulfide bond" evidence="12">
    <location>
        <begin position="159"/>
        <end position="182"/>
    </location>
</feature>
<name>A0A9Q0N8Y3_9DIPT</name>
<evidence type="ECO:0000256" key="9">
    <source>
        <dbReference type="ARBA" id="ARBA00023180"/>
    </source>
</evidence>
<dbReference type="CDD" id="cd00842">
    <property type="entry name" value="MPP_ASMase"/>
    <property type="match status" value="1"/>
</dbReference>
<dbReference type="Proteomes" id="UP001151699">
    <property type="component" value="Chromosome A"/>
</dbReference>
<keyword evidence="4 11" id="KW-0479">Metal-binding</keyword>
<dbReference type="GO" id="GO:0046513">
    <property type="term" value="P:ceramide biosynthetic process"/>
    <property type="evidence" value="ECO:0007669"/>
    <property type="project" value="TreeGrafter"/>
</dbReference>
<evidence type="ECO:0000256" key="6">
    <source>
        <dbReference type="ARBA" id="ARBA00022801"/>
    </source>
</evidence>
<dbReference type="InterPro" id="IPR011160">
    <property type="entry name" value="Sphingomy_PDE"/>
</dbReference>
<keyword evidence="5" id="KW-0732">Signal</keyword>
<feature type="binding site" evidence="11">
    <location>
        <position position="211"/>
    </location>
    <ligand>
        <name>Zn(2+)</name>
        <dbReference type="ChEBI" id="CHEBI:29105"/>
        <label>1</label>
    </ligand>
</feature>
<comment type="similarity">
    <text evidence="2">Belongs to the acid sphingomyelinase family.</text>
</comment>
<dbReference type="PIRSF" id="PIRSF000948">
    <property type="entry name" value="Sphingomy_PDE"/>
    <property type="match status" value="1"/>
</dbReference>
<keyword evidence="10" id="KW-0326">Glycosidase</keyword>
<organism evidence="14 15">
    <name type="scientific">Pseudolycoriella hygida</name>
    <dbReference type="NCBI Taxonomy" id="35572"/>
    <lineage>
        <taxon>Eukaryota</taxon>
        <taxon>Metazoa</taxon>
        <taxon>Ecdysozoa</taxon>
        <taxon>Arthropoda</taxon>
        <taxon>Hexapoda</taxon>
        <taxon>Insecta</taxon>
        <taxon>Pterygota</taxon>
        <taxon>Neoptera</taxon>
        <taxon>Endopterygota</taxon>
        <taxon>Diptera</taxon>
        <taxon>Nematocera</taxon>
        <taxon>Sciaroidea</taxon>
        <taxon>Sciaridae</taxon>
        <taxon>Pseudolycoriella</taxon>
    </lineage>
</organism>
<evidence type="ECO:0000256" key="10">
    <source>
        <dbReference type="ARBA" id="ARBA00023295"/>
    </source>
</evidence>
<comment type="subcellular location">
    <subcellularLocation>
        <location evidence="1">Secreted</location>
    </subcellularLocation>
</comment>
<feature type="disulfide bond" evidence="12">
    <location>
        <begin position="49"/>
        <end position="60"/>
    </location>
</feature>
<evidence type="ECO:0000256" key="7">
    <source>
        <dbReference type="ARBA" id="ARBA00022833"/>
    </source>
</evidence>
<evidence type="ECO:0000256" key="8">
    <source>
        <dbReference type="ARBA" id="ARBA00023157"/>
    </source>
</evidence>
<proteinExistence type="inferred from homology"/>
<feature type="non-terminal residue" evidence="14">
    <location>
        <position position="1"/>
    </location>
</feature>
<evidence type="ECO:0000256" key="4">
    <source>
        <dbReference type="ARBA" id="ARBA00022723"/>
    </source>
</evidence>
<evidence type="ECO:0000256" key="2">
    <source>
        <dbReference type="ARBA" id="ARBA00008234"/>
    </source>
</evidence>
<keyword evidence="6" id="KW-0378">Hydrolase</keyword>
<evidence type="ECO:0000256" key="3">
    <source>
        <dbReference type="ARBA" id="ARBA00022525"/>
    </source>
</evidence>
<dbReference type="InterPro" id="IPR029052">
    <property type="entry name" value="Metallo-depent_PP-like"/>
</dbReference>
<feature type="binding site" evidence="11">
    <location>
        <position position="138"/>
    </location>
    <ligand>
        <name>Zn(2+)</name>
        <dbReference type="ChEBI" id="CHEBI:29105"/>
        <label>1</label>
    </ligand>
</feature>
<feature type="binding site" evidence="11">
    <location>
        <position position="393"/>
    </location>
    <ligand>
        <name>Zn(2+)</name>
        <dbReference type="ChEBI" id="CHEBI:29105"/>
        <label>2</label>
    </ligand>
</feature>
<evidence type="ECO:0000313" key="14">
    <source>
        <dbReference type="EMBL" id="KAJ6645977.1"/>
    </source>
</evidence>
<protein>
    <submittedName>
        <fullName evidence="14">Sphingomyelin phosphodiesterase</fullName>
    </submittedName>
</protein>
<feature type="disulfide bond" evidence="12">
    <location>
        <begin position="22"/>
        <end position="86"/>
    </location>
</feature>
<feature type="disulfide bond" evidence="12">
    <location>
        <begin position="19"/>
        <end position="95"/>
    </location>
</feature>